<evidence type="ECO:0000259" key="1">
    <source>
        <dbReference type="PROSITE" id="PS50995"/>
    </source>
</evidence>
<evidence type="ECO:0000313" key="3">
    <source>
        <dbReference type="Proteomes" id="UP000441586"/>
    </source>
</evidence>
<organism evidence="2 3">
    <name type="scientific">Parasedimentitalea maritima</name>
    <dbReference type="NCBI Taxonomy" id="2578117"/>
    <lineage>
        <taxon>Bacteria</taxon>
        <taxon>Pseudomonadati</taxon>
        <taxon>Pseudomonadota</taxon>
        <taxon>Alphaproteobacteria</taxon>
        <taxon>Rhodobacterales</taxon>
        <taxon>Paracoccaceae</taxon>
        <taxon>Parasedimentitalea</taxon>
    </lineage>
</organism>
<dbReference type="InterPro" id="IPR036388">
    <property type="entry name" value="WH-like_DNA-bd_sf"/>
</dbReference>
<dbReference type="SUPFAM" id="SSF46785">
    <property type="entry name" value="Winged helix' DNA-binding domain"/>
    <property type="match status" value="1"/>
</dbReference>
<sequence>MSLDETDTAFQALTMEIRAILGVFALYGKLDDSIEKMNDDPKLAKMERRMIIRLDRPRRMGLLAQMMLTVPSAVTASADSLEAKGHLQRRRDPSDKRAWLLELTDSGKDIRREMEQMAGVMFREASGLNEEEIQIFSVLAGKIYDNVIKTGLPEGLKACD</sequence>
<dbReference type="PRINTS" id="PR00598">
    <property type="entry name" value="HTHMARR"/>
</dbReference>
<dbReference type="GO" id="GO:0003700">
    <property type="term" value="F:DNA-binding transcription factor activity"/>
    <property type="evidence" value="ECO:0007669"/>
    <property type="project" value="InterPro"/>
</dbReference>
<reference evidence="2 3" key="1">
    <citation type="submission" date="2019-12" db="EMBL/GenBank/DDBJ databases">
        <authorList>
            <person name="Zhang Y.-J."/>
        </authorList>
    </citation>
    <scope>NUCLEOTIDE SEQUENCE [LARGE SCALE GENOMIC DNA]</scope>
    <source>
        <strain evidence="2 3">H18S-6</strain>
    </source>
</reference>
<feature type="domain" description="HTH marR-type" evidence="1">
    <location>
        <begin position="6"/>
        <end position="145"/>
    </location>
</feature>
<dbReference type="GO" id="GO:0006950">
    <property type="term" value="P:response to stress"/>
    <property type="evidence" value="ECO:0007669"/>
    <property type="project" value="TreeGrafter"/>
</dbReference>
<gene>
    <name evidence="2" type="ORF">GP644_21695</name>
</gene>
<accession>A0A6A4RAR6</accession>
<dbReference type="InterPro" id="IPR036390">
    <property type="entry name" value="WH_DNA-bd_sf"/>
</dbReference>
<evidence type="ECO:0000313" key="2">
    <source>
        <dbReference type="EMBL" id="KAE9625992.1"/>
    </source>
</evidence>
<dbReference type="InterPro" id="IPR000835">
    <property type="entry name" value="HTH_MarR-typ"/>
</dbReference>
<dbReference type="PANTHER" id="PTHR33164">
    <property type="entry name" value="TRANSCRIPTIONAL REGULATOR, MARR FAMILY"/>
    <property type="match status" value="1"/>
</dbReference>
<dbReference type="Proteomes" id="UP000441586">
    <property type="component" value="Unassembled WGS sequence"/>
</dbReference>
<protein>
    <submittedName>
        <fullName evidence="2">MarR family transcriptional regulator</fullName>
    </submittedName>
</protein>
<dbReference type="AlphaFoldDB" id="A0A6A4RAR6"/>
<dbReference type="InterPro" id="IPR039422">
    <property type="entry name" value="MarR/SlyA-like"/>
</dbReference>
<dbReference type="Gene3D" id="1.10.10.10">
    <property type="entry name" value="Winged helix-like DNA-binding domain superfamily/Winged helix DNA-binding domain"/>
    <property type="match status" value="1"/>
</dbReference>
<comment type="caution">
    <text evidence="2">The sequence shown here is derived from an EMBL/GenBank/DDBJ whole genome shotgun (WGS) entry which is preliminary data.</text>
</comment>
<dbReference type="SMART" id="SM00347">
    <property type="entry name" value="HTH_MARR"/>
    <property type="match status" value="1"/>
</dbReference>
<name>A0A6A4RAR6_9RHOB</name>
<dbReference type="EMBL" id="WSFO01000017">
    <property type="protein sequence ID" value="KAE9625992.1"/>
    <property type="molecule type" value="Genomic_DNA"/>
</dbReference>
<dbReference type="PANTHER" id="PTHR33164:SF43">
    <property type="entry name" value="HTH-TYPE TRANSCRIPTIONAL REPRESSOR YETL"/>
    <property type="match status" value="1"/>
</dbReference>
<dbReference type="Pfam" id="PF01047">
    <property type="entry name" value="MarR"/>
    <property type="match status" value="1"/>
</dbReference>
<dbReference type="RefSeq" id="WP_158981575.1">
    <property type="nucleotide sequence ID" value="NZ_WSFO01000017.1"/>
</dbReference>
<proteinExistence type="predicted"/>
<dbReference type="PROSITE" id="PS50995">
    <property type="entry name" value="HTH_MARR_2"/>
    <property type="match status" value="1"/>
</dbReference>